<dbReference type="InterPro" id="IPR042211">
    <property type="entry name" value="CRISPR-assoc_Cas1_N"/>
</dbReference>
<evidence type="ECO:0000256" key="2">
    <source>
        <dbReference type="ARBA" id="ARBA00022723"/>
    </source>
</evidence>
<dbReference type="InterPro" id="IPR042206">
    <property type="entry name" value="CRISPR-assoc_Cas1_C"/>
</dbReference>
<evidence type="ECO:0000256" key="10">
    <source>
        <dbReference type="HAMAP-Rule" id="MF_01470"/>
    </source>
</evidence>
<comment type="subunit">
    <text evidence="9 10">Homodimer, forms a heterotetramer with a Cas2 homodimer.</text>
</comment>
<keyword evidence="12" id="KW-1185">Reference proteome</keyword>
<keyword evidence="8 10" id="KW-0464">Manganese</keyword>
<evidence type="ECO:0000256" key="9">
    <source>
        <dbReference type="ARBA" id="ARBA00038592"/>
    </source>
</evidence>
<keyword evidence="7 10" id="KW-0238">DNA-binding</keyword>
<keyword evidence="6 10" id="KW-0051">Antiviral defense</keyword>
<dbReference type="OrthoDB" id="9803119at2"/>
<evidence type="ECO:0000256" key="8">
    <source>
        <dbReference type="ARBA" id="ARBA00023211"/>
    </source>
</evidence>
<dbReference type="STRING" id="396588.Tgr7_1800"/>
<dbReference type="Pfam" id="PF01867">
    <property type="entry name" value="Cas_Cas1"/>
    <property type="match status" value="1"/>
</dbReference>
<proteinExistence type="inferred from homology"/>
<dbReference type="KEGG" id="tgr:Tgr7_1800"/>
<evidence type="ECO:0000256" key="1">
    <source>
        <dbReference type="ARBA" id="ARBA00022722"/>
    </source>
</evidence>
<feature type="binding site" evidence="10">
    <location>
        <position position="584"/>
    </location>
    <ligand>
        <name>Mn(2+)</name>
        <dbReference type="ChEBI" id="CHEBI:29035"/>
    </ligand>
</feature>
<dbReference type="GO" id="GO:0016787">
    <property type="term" value="F:hydrolase activity"/>
    <property type="evidence" value="ECO:0007669"/>
    <property type="project" value="UniProtKB-KW"/>
</dbReference>
<keyword evidence="2 10" id="KW-0479">Metal-binding</keyword>
<dbReference type="PANTHER" id="PTHR34353:SF2">
    <property type="entry name" value="CRISPR-ASSOCIATED ENDONUCLEASE CAS1 1"/>
    <property type="match status" value="1"/>
</dbReference>
<evidence type="ECO:0000256" key="6">
    <source>
        <dbReference type="ARBA" id="ARBA00023118"/>
    </source>
</evidence>
<gene>
    <name evidence="10" type="primary">cas1</name>
    <name evidence="11" type="ordered locus">Tgr7_1800</name>
</gene>
<dbReference type="HAMAP" id="MF_01470">
    <property type="entry name" value="Cas1"/>
    <property type="match status" value="1"/>
</dbReference>
<comment type="function">
    <text evidence="10">CRISPR (clustered regularly interspaced short palindromic repeat), is an adaptive immune system that provides protection against mobile genetic elements (viruses, transposable elements and conjugative plasmids). CRISPR clusters contain spacers, sequences complementary to antecedent mobile elements, and target invading nucleic acids. CRISPR clusters are transcribed and processed into CRISPR RNA (crRNA). Acts as a dsDNA endonuclease. Involved in the integration of spacer DNA into the CRISPR cassette.</text>
</comment>
<dbReference type="AlphaFoldDB" id="B8GSH8"/>
<comment type="similarity">
    <text evidence="10">Belongs to the CRISPR-associated endonuclease Cas1 family.</text>
</comment>
<dbReference type="EMBL" id="CP001339">
    <property type="protein sequence ID" value="ACL72882.1"/>
    <property type="molecule type" value="Genomic_DNA"/>
</dbReference>
<dbReference type="Gene3D" id="1.20.120.920">
    <property type="entry name" value="CRISPR-associated endonuclease Cas1, C-terminal domain"/>
    <property type="match status" value="1"/>
</dbReference>
<dbReference type="eggNOG" id="COG3344">
    <property type="taxonomic scope" value="Bacteria"/>
</dbReference>
<dbReference type="Gene3D" id="3.100.10.20">
    <property type="entry name" value="CRISPR-associated endonuclease Cas1, N-terminal domain"/>
    <property type="match status" value="1"/>
</dbReference>
<keyword evidence="5 10" id="KW-0460">Magnesium</keyword>
<dbReference type="HOGENOM" id="CLU_398436_0_0_6"/>
<accession>B8GSH8</accession>
<evidence type="ECO:0000256" key="4">
    <source>
        <dbReference type="ARBA" id="ARBA00022801"/>
    </source>
</evidence>
<dbReference type="eggNOG" id="COG1518">
    <property type="taxonomic scope" value="Bacteria"/>
</dbReference>
<keyword evidence="4 10" id="KW-0378">Hydrolase</keyword>
<dbReference type="GO" id="GO:0003677">
    <property type="term" value="F:DNA binding"/>
    <property type="evidence" value="ECO:0007669"/>
    <property type="project" value="UniProtKB-KW"/>
</dbReference>
<dbReference type="GO" id="GO:0004519">
    <property type="term" value="F:endonuclease activity"/>
    <property type="evidence" value="ECO:0007669"/>
    <property type="project" value="UniProtKB-UniRule"/>
</dbReference>
<evidence type="ECO:0000256" key="7">
    <source>
        <dbReference type="ARBA" id="ARBA00023125"/>
    </source>
</evidence>
<name>B8GSH8_THISH</name>
<dbReference type="EC" id="3.1.-.-" evidence="10"/>
<dbReference type="CDD" id="cd09634">
    <property type="entry name" value="Cas1_I-II-III"/>
    <property type="match status" value="1"/>
</dbReference>
<keyword evidence="3 10" id="KW-0255">Endonuclease</keyword>
<evidence type="ECO:0000313" key="11">
    <source>
        <dbReference type="EMBL" id="ACL72882.1"/>
    </source>
</evidence>
<evidence type="ECO:0000256" key="5">
    <source>
        <dbReference type="ARBA" id="ARBA00022842"/>
    </source>
</evidence>
<dbReference type="PANTHER" id="PTHR34353">
    <property type="entry name" value="CRISPR-ASSOCIATED ENDONUCLEASE CAS1 1"/>
    <property type="match status" value="1"/>
</dbReference>
<dbReference type="GO" id="GO:0043571">
    <property type="term" value="P:maintenance of CRISPR repeat elements"/>
    <property type="evidence" value="ECO:0007669"/>
    <property type="project" value="UniProtKB-UniRule"/>
</dbReference>
<sequence length="691" mass="75780">MNHDADHWIAPLLPLRALGFTLAFTEDTPARSWLEPALTAFLRSLLGSPADFDRLMSLRVDQVPEGETWVEGATLTATLIALPGGEALLACAVDRLRALPGSAPRLDQPLPVRDNLRCLELFDGFTRAFVEHATDLQPWDDAALQHEVRILARQTSLQLCFTSPVRLLKAKALRGDAKGEARYCSEAAHLTPALLFARLHDTVADILRRHGHAPPPRLDLGPVPGQVLEARWIDHGYRDGAGRDQPMGGLLASLELQPDRLAPELLTLLALGRHLGLGQRRSFGWGRYRLEDEWGIEQPVGSDRPVGPAEPVAPADPVGAQTGDDIDWFGLDETPGSAEEIDWFGDMEAENLPVALGQAAAEGTQLLLAGEPARVGLDGGRLRVQRGEAELLSAPLETLAGVTLLGPHQVSTQLLGALLDRGIPLALATGQGRLRGVLWNGVPGDAGPGLWMRQAACFEDDARALEAARAVVDARLRQQREVLRNRMSPERCDDLLPRLDRLIAKTAAASDRASLNGLEGQAARLYFGALAELLPPELGFTGRNRRPPRDPFNVLLSLGYTVLHAHVDTVVRLNGLYPWRGFYHQPHGLHPALASDLMEPFRHLVERVALNVVARGRIRVSDFAQQGDACRIEAGARRRYLADLSERLLTPVRARGDSEARSLHDHLHRQARSLIAWIREEAPAFEPFRTR</sequence>
<dbReference type="NCBIfam" id="TIGR00287">
    <property type="entry name" value="cas1"/>
    <property type="match status" value="1"/>
</dbReference>
<dbReference type="InterPro" id="IPR050646">
    <property type="entry name" value="Cas1"/>
</dbReference>
<evidence type="ECO:0000256" key="3">
    <source>
        <dbReference type="ARBA" id="ARBA00022759"/>
    </source>
</evidence>
<protein>
    <recommendedName>
        <fullName evidence="10">CRISPR-associated endonuclease Cas1</fullName>
        <ecNumber evidence="10">3.1.-.-</ecNumber>
    </recommendedName>
</protein>
<dbReference type="RefSeq" id="WP_012638364.1">
    <property type="nucleotide sequence ID" value="NC_011901.1"/>
</dbReference>
<reference evidence="11 12" key="1">
    <citation type="journal article" date="2011" name="Stand. Genomic Sci.">
        <title>Complete genome sequence of 'Thioalkalivibrio sulfidophilus' HL-EbGr7.</title>
        <authorList>
            <person name="Muyzer G."/>
            <person name="Sorokin D.Y."/>
            <person name="Mavromatis K."/>
            <person name="Lapidus A."/>
            <person name="Clum A."/>
            <person name="Ivanova N."/>
            <person name="Pati A."/>
            <person name="d'Haeseleer P."/>
            <person name="Woyke T."/>
            <person name="Kyrpides N.C."/>
        </authorList>
    </citation>
    <scope>NUCLEOTIDE SEQUENCE [LARGE SCALE GENOMIC DNA]</scope>
    <source>
        <strain evidence="11 12">HL-EbGR7</strain>
    </source>
</reference>
<dbReference type="Proteomes" id="UP000002383">
    <property type="component" value="Chromosome"/>
</dbReference>
<dbReference type="InterPro" id="IPR002729">
    <property type="entry name" value="CRISPR-assoc_Cas1"/>
</dbReference>
<dbReference type="GO" id="GO:0046872">
    <property type="term" value="F:metal ion binding"/>
    <property type="evidence" value="ECO:0007669"/>
    <property type="project" value="UniProtKB-UniRule"/>
</dbReference>
<comment type="cofactor">
    <cofactor evidence="10">
        <name>Mg(2+)</name>
        <dbReference type="ChEBI" id="CHEBI:18420"/>
    </cofactor>
    <cofactor evidence="10">
        <name>Mn(2+)</name>
        <dbReference type="ChEBI" id="CHEBI:29035"/>
    </cofactor>
</comment>
<dbReference type="GO" id="GO:0051607">
    <property type="term" value="P:defense response to virus"/>
    <property type="evidence" value="ECO:0007669"/>
    <property type="project" value="UniProtKB-UniRule"/>
</dbReference>
<evidence type="ECO:0000313" key="12">
    <source>
        <dbReference type="Proteomes" id="UP000002383"/>
    </source>
</evidence>
<feature type="binding site" evidence="10">
    <location>
        <position position="519"/>
    </location>
    <ligand>
        <name>Mn(2+)</name>
        <dbReference type="ChEBI" id="CHEBI:29035"/>
    </ligand>
</feature>
<feature type="binding site" evidence="10">
    <location>
        <position position="599"/>
    </location>
    <ligand>
        <name>Mn(2+)</name>
        <dbReference type="ChEBI" id="CHEBI:29035"/>
    </ligand>
</feature>
<keyword evidence="1 10" id="KW-0540">Nuclease</keyword>
<organism evidence="11 12">
    <name type="scientific">Thioalkalivibrio sulfidiphilus (strain HL-EbGR7)</name>
    <dbReference type="NCBI Taxonomy" id="396588"/>
    <lineage>
        <taxon>Bacteria</taxon>
        <taxon>Pseudomonadati</taxon>
        <taxon>Pseudomonadota</taxon>
        <taxon>Gammaproteobacteria</taxon>
        <taxon>Chromatiales</taxon>
        <taxon>Ectothiorhodospiraceae</taxon>
        <taxon>Thioalkalivibrio</taxon>
    </lineage>
</organism>